<gene>
    <name evidence="2" type="ORF">Fot_01266</name>
</gene>
<reference evidence="3" key="1">
    <citation type="submission" date="2024-07" db="EMBL/GenBank/DDBJ databases">
        <title>Two chromosome-level genome assemblies of Korean endemic species Abeliophyllum distichum and Forsythia ovata (Oleaceae).</title>
        <authorList>
            <person name="Jang H."/>
        </authorList>
    </citation>
    <scope>NUCLEOTIDE SEQUENCE [LARGE SCALE GENOMIC DNA]</scope>
</reference>
<protein>
    <submittedName>
        <fullName evidence="2">Uncharacterized protein</fullName>
    </submittedName>
</protein>
<organism evidence="2 3">
    <name type="scientific">Forsythia ovata</name>
    <dbReference type="NCBI Taxonomy" id="205694"/>
    <lineage>
        <taxon>Eukaryota</taxon>
        <taxon>Viridiplantae</taxon>
        <taxon>Streptophyta</taxon>
        <taxon>Embryophyta</taxon>
        <taxon>Tracheophyta</taxon>
        <taxon>Spermatophyta</taxon>
        <taxon>Magnoliopsida</taxon>
        <taxon>eudicotyledons</taxon>
        <taxon>Gunneridae</taxon>
        <taxon>Pentapetalae</taxon>
        <taxon>asterids</taxon>
        <taxon>lamiids</taxon>
        <taxon>Lamiales</taxon>
        <taxon>Oleaceae</taxon>
        <taxon>Forsythieae</taxon>
        <taxon>Forsythia</taxon>
    </lineage>
</organism>
<dbReference type="EMBL" id="JBFOLJ010000001">
    <property type="protein sequence ID" value="KAL2556527.1"/>
    <property type="molecule type" value="Genomic_DNA"/>
</dbReference>
<dbReference type="Proteomes" id="UP001604277">
    <property type="component" value="Unassembled WGS sequence"/>
</dbReference>
<name>A0ABD1X3G5_9LAMI</name>
<dbReference type="AlphaFoldDB" id="A0ABD1X3G5"/>
<evidence type="ECO:0000313" key="3">
    <source>
        <dbReference type="Proteomes" id="UP001604277"/>
    </source>
</evidence>
<feature type="compositionally biased region" description="Low complexity" evidence="1">
    <location>
        <begin position="73"/>
        <end position="84"/>
    </location>
</feature>
<feature type="region of interest" description="Disordered" evidence="1">
    <location>
        <begin position="66"/>
        <end position="120"/>
    </location>
</feature>
<evidence type="ECO:0000313" key="2">
    <source>
        <dbReference type="EMBL" id="KAL2556527.1"/>
    </source>
</evidence>
<proteinExistence type="predicted"/>
<sequence>MKEVLPNLYEEGVYSSWMSYPLRSYQIIRMRSYLQPLWRGGSFVKDVLQNHTNEVYPTFVERGFTHQGGLTYSGPTESPEGGPTPSNPTDSHEGDPTESYERGPTYNMSYPTSIEREFHR</sequence>
<feature type="compositionally biased region" description="Basic and acidic residues" evidence="1">
    <location>
        <begin position="90"/>
        <end position="101"/>
    </location>
</feature>
<evidence type="ECO:0000256" key="1">
    <source>
        <dbReference type="SAM" id="MobiDB-lite"/>
    </source>
</evidence>
<accession>A0ABD1X3G5</accession>
<comment type="caution">
    <text evidence="2">The sequence shown here is derived from an EMBL/GenBank/DDBJ whole genome shotgun (WGS) entry which is preliminary data.</text>
</comment>
<keyword evidence="3" id="KW-1185">Reference proteome</keyword>